<evidence type="ECO:0008006" key="3">
    <source>
        <dbReference type="Google" id="ProtNLM"/>
    </source>
</evidence>
<evidence type="ECO:0000313" key="1">
    <source>
        <dbReference type="EMBL" id="GEM77264.1"/>
    </source>
</evidence>
<dbReference type="InterPro" id="IPR021879">
    <property type="entry name" value="VC2046_fam"/>
</dbReference>
<dbReference type="OrthoDB" id="7061360at2"/>
<reference evidence="1 2" key="1">
    <citation type="submission" date="2019-07" db="EMBL/GenBank/DDBJ databases">
        <title>Whole genome shotgun sequence of Vibrio sagamiensis NBRC 104589.</title>
        <authorList>
            <person name="Hosoyama A."/>
            <person name="Uohara A."/>
            <person name="Ohji S."/>
            <person name="Ichikawa N."/>
        </authorList>
    </citation>
    <scope>NUCLEOTIDE SEQUENCE [LARGE SCALE GENOMIC DNA]</scope>
    <source>
        <strain evidence="1 2">NBRC 104589</strain>
    </source>
</reference>
<dbReference type="EMBL" id="BJXJ01000046">
    <property type="protein sequence ID" value="GEM77264.1"/>
    <property type="molecule type" value="Genomic_DNA"/>
</dbReference>
<evidence type="ECO:0000313" key="2">
    <source>
        <dbReference type="Proteomes" id="UP000321922"/>
    </source>
</evidence>
<keyword evidence="2" id="KW-1185">Reference proteome</keyword>
<accession>A0A511QIW2</accession>
<gene>
    <name evidence="1" type="ORF">VSA01S_33760</name>
</gene>
<comment type="caution">
    <text evidence="1">The sequence shown here is derived from an EMBL/GenBank/DDBJ whole genome shotgun (WGS) entry which is preliminary data.</text>
</comment>
<dbReference type="Pfam" id="PF11993">
    <property type="entry name" value="VC2046"/>
    <property type="match status" value="1"/>
</dbReference>
<dbReference type="AlphaFoldDB" id="A0A511QIW2"/>
<protein>
    <recommendedName>
        <fullName evidence="3">Queuosine biosynthesis protein QueD</fullName>
    </recommendedName>
</protein>
<sequence>MQIHKLDKAAIINELQFGSGISHAIQEGRRSDFALILSLFSNDIRDAVPIEKVEAHELNEQLLRAQLGVPQSQTLRSESNSYEIAKEQAKQFHQGGLLSAKLNHYLKPEALAYMPEGTFDLPEDVYQNLSGHERRSLSQPEKSALSYGELHNKLITAQRLQQMQIQV</sequence>
<name>A0A511QIW2_9VIBR</name>
<organism evidence="1 2">
    <name type="scientific">Vibrio sagamiensis NBRC 104589</name>
    <dbReference type="NCBI Taxonomy" id="1219064"/>
    <lineage>
        <taxon>Bacteria</taxon>
        <taxon>Pseudomonadati</taxon>
        <taxon>Pseudomonadota</taxon>
        <taxon>Gammaproteobacteria</taxon>
        <taxon>Vibrionales</taxon>
        <taxon>Vibrionaceae</taxon>
        <taxon>Vibrio</taxon>
    </lineage>
</organism>
<dbReference type="RefSeq" id="WP_039981928.1">
    <property type="nucleotide sequence ID" value="NZ_BAOJ01000085.1"/>
</dbReference>
<dbReference type="Proteomes" id="UP000321922">
    <property type="component" value="Unassembled WGS sequence"/>
</dbReference>
<proteinExistence type="predicted"/>